<evidence type="ECO:0000313" key="2">
    <source>
        <dbReference type="EMBL" id="WEL39605.1"/>
    </source>
</evidence>
<accession>A0A9Q9C4Q4</accession>
<gene>
    <name evidence="1" type="ORF">GPU96_10g19050</name>
    <name evidence="2" type="ORF">PFJ87_10g00520</name>
</gene>
<reference evidence="2 4" key="2">
    <citation type="submission" date="2023-02" db="EMBL/GenBank/DDBJ databases">
        <title>Encephalitozoon hellem ATCC 50451 complete genome.</title>
        <authorList>
            <person name="Mascarenhas dos Santos A.C."/>
            <person name="Julian A.T."/>
            <person name="Pombert J.-F."/>
        </authorList>
    </citation>
    <scope>NUCLEOTIDE SEQUENCE [LARGE SCALE GENOMIC DNA]</scope>
    <source>
        <strain evidence="2 4">ATCC 50451</strain>
    </source>
</reference>
<evidence type="ECO:0000313" key="1">
    <source>
        <dbReference type="EMBL" id="UTX44116.1"/>
    </source>
</evidence>
<dbReference type="EMBL" id="CP119071">
    <property type="protein sequence ID" value="WEL39605.1"/>
    <property type="molecule type" value="Genomic_DNA"/>
</dbReference>
<dbReference type="AlphaFoldDB" id="A0A9Q9C4Q4"/>
<reference evidence="1" key="1">
    <citation type="submission" date="2021-05" db="EMBL/GenBank/DDBJ databases">
        <title>Encephalitozoon hellem ATCC 50604 Complete Genome.</title>
        <authorList>
            <person name="Mascarenhas dos Santos A.C."/>
            <person name="Julian A.T."/>
            <person name="Pombert J.-F."/>
        </authorList>
    </citation>
    <scope>NUCLEOTIDE SEQUENCE</scope>
    <source>
        <strain evidence="1">ATCC 50604</strain>
    </source>
</reference>
<dbReference type="Proteomes" id="UP001059546">
    <property type="component" value="Chromosome X"/>
</dbReference>
<proteinExistence type="predicted"/>
<dbReference type="OrthoDB" id="2192622at2759"/>
<protein>
    <submittedName>
        <fullName evidence="1">Uncharacterized protein</fullName>
    </submittedName>
</protein>
<keyword evidence="4" id="KW-1185">Reference proteome</keyword>
<name>A0A9Q9C4Q4_ENCHE</name>
<sequence>MPRKVSKELQECMREIENVIENSKTPRERINSKKRKMVKLGGHVKKRSVPLNHIMKRIEKRKADAIAERERLESMGVFKKKKNRDR</sequence>
<organism evidence="1 3">
    <name type="scientific">Encephalitozoon hellem</name>
    <name type="common">Microsporidian parasite</name>
    <dbReference type="NCBI Taxonomy" id="27973"/>
    <lineage>
        <taxon>Eukaryota</taxon>
        <taxon>Fungi</taxon>
        <taxon>Fungi incertae sedis</taxon>
        <taxon>Microsporidia</taxon>
        <taxon>Unikaryonidae</taxon>
        <taxon>Encephalitozoon</taxon>
    </lineage>
</organism>
<evidence type="ECO:0000313" key="4">
    <source>
        <dbReference type="Proteomes" id="UP001217963"/>
    </source>
</evidence>
<dbReference type="Proteomes" id="UP001217963">
    <property type="component" value="Chromosome X"/>
</dbReference>
<evidence type="ECO:0000313" key="3">
    <source>
        <dbReference type="Proteomes" id="UP001059546"/>
    </source>
</evidence>
<dbReference type="EMBL" id="CP075156">
    <property type="protein sequence ID" value="UTX44116.1"/>
    <property type="molecule type" value="Genomic_DNA"/>
</dbReference>